<name>A0A6A0AKR1_HAELA</name>
<dbReference type="Pfam" id="PF13513">
    <property type="entry name" value="HEAT_EZ"/>
    <property type="match status" value="1"/>
</dbReference>
<gene>
    <name evidence="2" type="ORF">HaLaN_32893</name>
</gene>
<dbReference type="PANTHER" id="PTHR23346">
    <property type="entry name" value="TRANSLATIONAL ACTIVATOR GCN1-RELATED"/>
    <property type="match status" value="1"/>
</dbReference>
<evidence type="ECO:0000313" key="3">
    <source>
        <dbReference type="Proteomes" id="UP000485058"/>
    </source>
</evidence>
<feature type="non-terminal residue" evidence="2">
    <location>
        <position position="1"/>
    </location>
</feature>
<dbReference type="GO" id="GO:0034198">
    <property type="term" value="P:cellular response to amino acid starvation"/>
    <property type="evidence" value="ECO:0007669"/>
    <property type="project" value="TreeGrafter"/>
</dbReference>
<feature type="non-terminal residue" evidence="2">
    <location>
        <position position="128"/>
    </location>
</feature>
<dbReference type="GO" id="GO:0005829">
    <property type="term" value="C:cytosol"/>
    <property type="evidence" value="ECO:0007669"/>
    <property type="project" value="TreeGrafter"/>
</dbReference>
<dbReference type="SUPFAM" id="SSF48371">
    <property type="entry name" value="ARM repeat"/>
    <property type="match status" value="1"/>
</dbReference>
<proteinExistence type="predicted"/>
<dbReference type="EMBL" id="BLLF01008763">
    <property type="protein sequence ID" value="GFH33510.1"/>
    <property type="molecule type" value="Genomic_DNA"/>
</dbReference>
<reference evidence="2 3" key="1">
    <citation type="submission" date="2020-02" db="EMBL/GenBank/DDBJ databases">
        <title>Draft genome sequence of Haematococcus lacustris strain NIES-144.</title>
        <authorList>
            <person name="Morimoto D."/>
            <person name="Nakagawa S."/>
            <person name="Yoshida T."/>
            <person name="Sawayama S."/>
        </authorList>
    </citation>
    <scope>NUCLEOTIDE SEQUENCE [LARGE SCALE GENOMIC DNA]</scope>
    <source>
        <strain evidence="2 3">NIES-144</strain>
    </source>
</reference>
<dbReference type="Proteomes" id="UP000485058">
    <property type="component" value="Unassembled WGS sequence"/>
</dbReference>
<protein>
    <submittedName>
        <fullName evidence="2">TOG domain-containing protein</fullName>
    </submittedName>
</protein>
<evidence type="ECO:0000256" key="1">
    <source>
        <dbReference type="ARBA" id="ARBA00022737"/>
    </source>
</evidence>
<accession>A0A6A0AKR1</accession>
<organism evidence="2 3">
    <name type="scientific">Haematococcus lacustris</name>
    <name type="common">Green alga</name>
    <name type="synonym">Haematococcus pluvialis</name>
    <dbReference type="NCBI Taxonomy" id="44745"/>
    <lineage>
        <taxon>Eukaryota</taxon>
        <taxon>Viridiplantae</taxon>
        <taxon>Chlorophyta</taxon>
        <taxon>core chlorophytes</taxon>
        <taxon>Chlorophyceae</taxon>
        <taxon>CS clade</taxon>
        <taxon>Chlamydomonadales</taxon>
        <taxon>Haematococcaceae</taxon>
        <taxon>Haematococcus</taxon>
    </lineage>
</organism>
<dbReference type="InterPro" id="IPR016024">
    <property type="entry name" value="ARM-type_fold"/>
</dbReference>
<dbReference type="Gene3D" id="1.25.10.10">
    <property type="entry name" value="Leucine-rich Repeat Variant"/>
    <property type="match status" value="1"/>
</dbReference>
<evidence type="ECO:0000313" key="2">
    <source>
        <dbReference type="EMBL" id="GFH33510.1"/>
    </source>
</evidence>
<keyword evidence="1" id="KW-0677">Repeat</keyword>
<comment type="caution">
    <text evidence="2">The sequence shown here is derived from an EMBL/GenBank/DDBJ whole genome shotgun (WGS) entry which is preliminary data.</text>
</comment>
<dbReference type="GO" id="GO:0006417">
    <property type="term" value="P:regulation of translation"/>
    <property type="evidence" value="ECO:0007669"/>
    <property type="project" value="TreeGrafter"/>
</dbReference>
<dbReference type="InterPro" id="IPR011989">
    <property type="entry name" value="ARM-like"/>
</dbReference>
<keyword evidence="3" id="KW-1185">Reference proteome</keyword>
<dbReference type="AlphaFoldDB" id="A0A6A0AKR1"/>
<sequence>VKSAILGTLGGLIAKAGTGLKPFVPQLQTTFLKCLADPADAVRQRAARNLGELVRLSPRADQLAGELATSARSAEPEVRDAYLLALRGLLLSSGERLSPAVMEALGQQLRDMARLAVDNDEFRYSLAS</sequence>
<dbReference type="PANTHER" id="PTHR23346:SF7">
    <property type="entry name" value="STALLED RIBOSOME SENSOR GCN1"/>
    <property type="match status" value="1"/>
</dbReference>
<dbReference type="GO" id="GO:0019887">
    <property type="term" value="F:protein kinase regulator activity"/>
    <property type="evidence" value="ECO:0007669"/>
    <property type="project" value="TreeGrafter"/>
</dbReference>